<proteinExistence type="predicted"/>
<dbReference type="EMBL" id="JBEPMM010000001">
    <property type="protein sequence ID" value="MET3691241.1"/>
    <property type="molecule type" value="Genomic_DNA"/>
</dbReference>
<reference evidence="2 3" key="1">
    <citation type="submission" date="2024-06" db="EMBL/GenBank/DDBJ databases">
        <title>Genomic Encyclopedia of Type Strains, Phase IV (KMG-IV): sequencing the most valuable type-strain genomes for metagenomic binning, comparative biology and taxonomic classification.</title>
        <authorList>
            <person name="Goeker M."/>
        </authorList>
    </citation>
    <scope>NUCLEOTIDE SEQUENCE [LARGE SCALE GENOMIC DNA]</scope>
    <source>
        <strain evidence="2 3">DSM 21331</strain>
    </source>
</reference>
<organism evidence="2 3">
    <name type="scientific">Methylobacterium goesingense</name>
    <dbReference type="NCBI Taxonomy" id="243690"/>
    <lineage>
        <taxon>Bacteria</taxon>
        <taxon>Pseudomonadati</taxon>
        <taxon>Pseudomonadota</taxon>
        <taxon>Alphaproteobacteria</taxon>
        <taxon>Hyphomicrobiales</taxon>
        <taxon>Methylobacteriaceae</taxon>
        <taxon>Methylobacterium</taxon>
    </lineage>
</organism>
<comment type="caution">
    <text evidence="2">The sequence shown here is derived from an EMBL/GenBank/DDBJ whole genome shotgun (WGS) entry which is preliminary data.</text>
</comment>
<protein>
    <recommendedName>
        <fullName evidence="4">Cation transporter</fullName>
    </recommendedName>
</protein>
<name>A0ABV2L083_9HYPH</name>
<keyword evidence="3" id="KW-1185">Reference proteome</keyword>
<keyword evidence="1" id="KW-0472">Membrane</keyword>
<evidence type="ECO:0008006" key="4">
    <source>
        <dbReference type="Google" id="ProtNLM"/>
    </source>
</evidence>
<keyword evidence="1" id="KW-0812">Transmembrane</keyword>
<accession>A0ABV2L083</accession>
<gene>
    <name evidence="2" type="ORF">ABID43_000760</name>
</gene>
<evidence type="ECO:0000313" key="2">
    <source>
        <dbReference type="EMBL" id="MET3691241.1"/>
    </source>
</evidence>
<keyword evidence="1" id="KW-1133">Transmembrane helix</keyword>
<evidence type="ECO:0000256" key="1">
    <source>
        <dbReference type="SAM" id="Phobius"/>
    </source>
</evidence>
<feature type="transmembrane region" description="Helical" evidence="1">
    <location>
        <begin position="6"/>
        <end position="30"/>
    </location>
</feature>
<sequence length="31" mass="3145">MQSSPMTVLALVVVGNILLASLFSLIAVAAD</sequence>
<evidence type="ECO:0000313" key="3">
    <source>
        <dbReference type="Proteomes" id="UP001549145"/>
    </source>
</evidence>
<dbReference type="Proteomes" id="UP001549145">
    <property type="component" value="Unassembled WGS sequence"/>
</dbReference>